<dbReference type="AlphaFoldDB" id="A0A4S8MKM1"/>
<gene>
    <name evidence="1" type="ORF">K435DRAFT_852133</name>
</gene>
<reference evidence="1 2" key="1">
    <citation type="journal article" date="2019" name="Nat. Ecol. Evol.">
        <title>Megaphylogeny resolves global patterns of mushroom evolution.</title>
        <authorList>
            <person name="Varga T."/>
            <person name="Krizsan K."/>
            <person name="Foldi C."/>
            <person name="Dima B."/>
            <person name="Sanchez-Garcia M."/>
            <person name="Sanchez-Ramirez S."/>
            <person name="Szollosi G.J."/>
            <person name="Szarkandi J.G."/>
            <person name="Papp V."/>
            <person name="Albert L."/>
            <person name="Andreopoulos W."/>
            <person name="Angelini C."/>
            <person name="Antonin V."/>
            <person name="Barry K.W."/>
            <person name="Bougher N.L."/>
            <person name="Buchanan P."/>
            <person name="Buyck B."/>
            <person name="Bense V."/>
            <person name="Catcheside P."/>
            <person name="Chovatia M."/>
            <person name="Cooper J."/>
            <person name="Damon W."/>
            <person name="Desjardin D."/>
            <person name="Finy P."/>
            <person name="Geml J."/>
            <person name="Haridas S."/>
            <person name="Hughes K."/>
            <person name="Justo A."/>
            <person name="Karasinski D."/>
            <person name="Kautmanova I."/>
            <person name="Kiss B."/>
            <person name="Kocsube S."/>
            <person name="Kotiranta H."/>
            <person name="LaButti K.M."/>
            <person name="Lechner B.E."/>
            <person name="Liimatainen K."/>
            <person name="Lipzen A."/>
            <person name="Lukacs Z."/>
            <person name="Mihaltcheva S."/>
            <person name="Morgado L.N."/>
            <person name="Niskanen T."/>
            <person name="Noordeloos M.E."/>
            <person name="Ohm R.A."/>
            <person name="Ortiz-Santana B."/>
            <person name="Ovrebo C."/>
            <person name="Racz N."/>
            <person name="Riley R."/>
            <person name="Savchenko A."/>
            <person name="Shiryaev A."/>
            <person name="Soop K."/>
            <person name="Spirin V."/>
            <person name="Szebenyi C."/>
            <person name="Tomsovsky M."/>
            <person name="Tulloss R.E."/>
            <person name="Uehling J."/>
            <person name="Grigoriev I.V."/>
            <person name="Vagvolgyi C."/>
            <person name="Papp T."/>
            <person name="Martin F.M."/>
            <person name="Miettinen O."/>
            <person name="Hibbett D.S."/>
            <person name="Nagy L.G."/>
        </authorList>
    </citation>
    <scope>NUCLEOTIDE SEQUENCE [LARGE SCALE GENOMIC DNA]</scope>
    <source>
        <strain evidence="1 2">CBS 962.96</strain>
    </source>
</reference>
<dbReference type="EMBL" id="ML179069">
    <property type="protein sequence ID" value="THV03252.1"/>
    <property type="molecule type" value="Genomic_DNA"/>
</dbReference>
<accession>A0A4S8MKM1</accession>
<name>A0A4S8MKM1_DENBC</name>
<proteinExistence type="predicted"/>
<evidence type="ECO:0000313" key="2">
    <source>
        <dbReference type="Proteomes" id="UP000297245"/>
    </source>
</evidence>
<organism evidence="1 2">
    <name type="scientific">Dendrothele bispora (strain CBS 962.96)</name>
    <dbReference type="NCBI Taxonomy" id="1314807"/>
    <lineage>
        <taxon>Eukaryota</taxon>
        <taxon>Fungi</taxon>
        <taxon>Dikarya</taxon>
        <taxon>Basidiomycota</taxon>
        <taxon>Agaricomycotina</taxon>
        <taxon>Agaricomycetes</taxon>
        <taxon>Agaricomycetidae</taxon>
        <taxon>Agaricales</taxon>
        <taxon>Agaricales incertae sedis</taxon>
        <taxon>Dendrothele</taxon>
    </lineage>
</organism>
<dbReference type="Proteomes" id="UP000297245">
    <property type="component" value="Unassembled WGS sequence"/>
</dbReference>
<protein>
    <submittedName>
        <fullName evidence="1">Uncharacterized protein</fullName>
    </submittedName>
</protein>
<sequence>MSSAYHPETDGTSQVGLPLKCLNFGMQQDTKRRSLVVLEPNQQKPQSKVQRCACPNLVQASSASGA</sequence>
<evidence type="ECO:0000313" key="1">
    <source>
        <dbReference type="EMBL" id="THV03252.1"/>
    </source>
</evidence>
<keyword evidence="2" id="KW-1185">Reference proteome</keyword>